<dbReference type="InterPro" id="IPR007325">
    <property type="entry name" value="KFase/CYL"/>
</dbReference>
<evidence type="ECO:0000313" key="2">
    <source>
        <dbReference type="EMBL" id="KAB8073264.1"/>
    </source>
</evidence>
<dbReference type="PANTHER" id="PTHR34861:SF8">
    <property type="entry name" value="CYCLASE"/>
    <property type="match status" value="1"/>
</dbReference>
<proteinExistence type="inferred from homology"/>
<keyword evidence="3" id="KW-1185">Reference proteome</keyword>
<dbReference type="PANTHER" id="PTHR34861">
    <property type="match status" value="1"/>
</dbReference>
<dbReference type="InterPro" id="IPR037175">
    <property type="entry name" value="KFase_sf"/>
</dbReference>
<organism evidence="2 3">
    <name type="scientific">Aspergillus leporis</name>
    <dbReference type="NCBI Taxonomy" id="41062"/>
    <lineage>
        <taxon>Eukaryota</taxon>
        <taxon>Fungi</taxon>
        <taxon>Dikarya</taxon>
        <taxon>Ascomycota</taxon>
        <taxon>Pezizomycotina</taxon>
        <taxon>Eurotiomycetes</taxon>
        <taxon>Eurotiomycetidae</taxon>
        <taxon>Eurotiales</taxon>
        <taxon>Aspergillaceae</taxon>
        <taxon>Aspergillus</taxon>
        <taxon>Aspergillus subgen. Circumdati</taxon>
    </lineage>
</organism>
<dbReference type="Proteomes" id="UP000326565">
    <property type="component" value="Unassembled WGS sequence"/>
</dbReference>
<gene>
    <name evidence="2" type="ORF">BDV29DRAFT_139250</name>
</gene>
<dbReference type="AlphaFoldDB" id="A0A5N5X1A3"/>
<name>A0A5N5X1A3_9EURO</name>
<reference evidence="2 3" key="1">
    <citation type="submission" date="2019-04" db="EMBL/GenBank/DDBJ databases">
        <title>Friends and foes A comparative genomics study of 23 Aspergillus species from section Flavi.</title>
        <authorList>
            <consortium name="DOE Joint Genome Institute"/>
            <person name="Kjaerbolling I."/>
            <person name="Vesth T."/>
            <person name="Frisvad J.C."/>
            <person name="Nybo J.L."/>
            <person name="Theobald S."/>
            <person name="Kildgaard S."/>
            <person name="Isbrandt T."/>
            <person name="Kuo A."/>
            <person name="Sato A."/>
            <person name="Lyhne E.K."/>
            <person name="Kogle M.E."/>
            <person name="Wiebenga A."/>
            <person name="Kun R.S."/>
            <person name="Lubbers R.J."/>
            <person name="Makela M.R."/>
            <person name="Barry K."/>
            <person name="Chovatia M."/>
            <person name="Clum A."/>
            <person name="Daum C."/>
            <person name="Haridas S."/>
            <person name="He G."/>
            <person name="LaButti K."/>
            <person name="Lipzen A."/>
            <person name="Mondo S."/>
            <person name="Riley R."/>
            <person name="Salamov A."/>
            <person name="Simmons B.A."/>
            <person name="Magnuson J.K."/>
            <person name="Henrissat B."/>
            <person name="Mortensen U.H."/>
            <person name="Larsen T.O."/>
            <person name="Devries R.P."/>
            <person name="Grigoriev I.V."/>
            <person name="Machida M."/>
            <person name="Baker S.E."/>
            <person name="Andersen M.R."/>
        </authorList>
    </citation>
    <scope>NUCLEOTIDE SEQUENCE [LARGE SCALE GENOMIC DNA]</scope>
    <source>
        <strain evidence="2 3">CBS 151.66</strain>
    </source>
</reference>
<evidence type="ECO:0008006" key="4">
    <source>
        <dbReference type="Google" id="ProtNLM"/>
    </source>
</evidence>
<sequence length="324" mass="36246">MTGGASPFDVPFDKLPNPKQVWVGKPGSYEEGIGKLAILTPEVVAKAASTEIKTGRRVTMGWDLTKLNYPNLNRQPCQHKIVPLLGGVAFDDIYTMNPQQSSQWDGLRHFSQIVPGQTKRVFYGGTTSEEINDRSNDRIGMQHWAREGIAGRGVLIDYASWAEKKGIKYSTFSTHQVRMSDMLEIAKECNITFQKGDVLFVRVGVTKEWDTVMTDEQKKQYSDNPSPEHAGVEATTDMLRWLWDSGFAAIASDTISWEVYPPQSDVFLHEYVLAGWGMPIGELFDLEALARTCQDLQRWSFFVSSVPLNMPGGVSSPPNIMAIF</sequence>
<dbReference type="SUPFAM" id="SSF102198">
    <property type="entry name" value="Putative cyclase"/>
    <property type="match status" value="1"/>
</dbReference>
<evidence type="ECO:0000256" key="1">
    <source>
        <dbReference type="ARBA" id="ARBA00007865"/>
    </source>
</evidence>
<dbReference type="EMBL" id="ML732230">
    <property type="protein sequence ID" value="KAB8073264.1"/>
    <property type="molecule type" value="Genomic_DNA"/>
</dbReference>
<comment type="similarity">
    <text evidence="1">Belongs to the Cyclase 1 superfamily.</text>
</comment>
<dbReference type="Gene3D" id="3.50.30.50">
    <property type="entry name" value="Putative cyclase"/>
    <property type="match status" value="1"/>
</dbReference>
<accession>A0A5N5X1A3</accession>
<evidence type="ECO:0000313" key="3">
    <source>
        <dbReference type="Proteomes" id="UP000326565"/>
    </source>
</evidence>
<dbReference type="GO" id="GO:0019441">
    <property type="term" value="P:L-tryptophan catabolic process to kynurenine"/>
    <property type="evidence" value="ECO:0007669"/>
    <property type="project" value="InterPro"/>
</dbReference>
<dbReference type="Pfam" id="PF04199">
    <property type="entry name" value="Cyclase"/>
    <property type="match status" value="1"/>
</dbReference>
<protein>
    <recommendedName>
        <fullName evidence="4">Cyclase-domain-containing protein</fullName>
    </recommendedName>
</protein>
<dbReference type="OrthoDB" id="5396at2759"/>
<dbReference type="GO" id="GO:0004061">
    <property type="term" value="F:arylformamidase activity"/>
    <property type="evidence" value="ECO:0007669"/>
    <property type="project" value="InterPro"/>
</dbReference>